<dbReference type="PROSITE" id="PS50850">
    <property type="entry name" value="MFS"/>
    <property type="match status" value="1"/>
</dbReference>
<evidence type="ECO:0000256" key="3">
    <source>
        <dbReference type="ARBA" id="ARBA00022692"/>
    </source>
</evidence>
<dbReference type="InterPro" id="IPR050360">
    <property type="entry name" value="MFS_Sugar_Transporters"/>
</dbReference>
<dbReference type="EMBL" id="JAQQWM010000008">
    <property type="protein sequence ID" value="KAK8052962.1"/>
    <property type="molecule type" value="Genomic_DNA"/>
</dbReference>
<feature type="transmembrane region" description="Helical" evidence="6">
    <location>
        <begin position="261"/>
        <end position="282"/>
    </location>
</feature>
<evidence type="ECO:0000256" key="6">
    <source>
        <dbReference type="SAM" id="Phobius"/>
    </source>
</evidence>
<evidence type="ECO:0000259" key="7">
    <source>
        <dbReference type="PROSITE" id="PS50850"/>
    </source>
</evidence>
<reference evidence="8 9" key="1">
    <citation type="submission" date="2023-01" db="EMBL/GenBank/DDBJ databases">
        <title>Analysis of 21 Apiospora genomes using comparative genomics revels a genus with tremendous synthesis potential of carbohydrate active enzymes and secondary metabolites.</title>
        <authorList>
            <person name="Sorensen T."/>
        </authorList>
    </citation>
    <scope>NUCLEOTIDE SEQUENCE [LARGE SCALE GENOMIC DNA]</scope>
    <source>
        <strain evidence="8 9">CBS 83171</strain>
    </source>
</reference>
<keyword evidence="5 6" id="KW-0472">Membrane</keyword>
<protein>
    <submittedName>
        <fullName evidence="8">Hexose transporter</fullName>
    </submittedName>
</protein>
<dbReference type="SUPFAM" id="SSF103473">
    <property type="entry name" value="MFS general substrate transporter"/>
    <property type="match status" value="1"/>
</dbReference>
<evidence type="ECO:0000313" key="9">
    <source>
        <dbReference type="Proteomes" id="UP001446871"/>
    </source>
</evidence>
<dbReference type="InterPro" id="IPR005828">
    <property type="entry name" value="MFS_sugar_transport-like"/>
</dbReference>
<keyword evidence="4 6" id="KW-1133">Transmembrane helix</keyword>
<dbReference type="Pfam" id="PF00083">
    <property type="entry name" value="Sugar_tr"/>
    <property type="match status" value="1"/>
</dbReference>
<evidence type="ECO:0000313" key="8">
    <source>
        <dbReference type="EMBL" id="KAK8052962.1"/>
    </source>
</evidence>
<accession>A0ABR1U225</accession>
<feature type="transmembrane region" description="Helical" evidence="6">
    <location>
        <begin position="288"/>
        <end position="307"/>
    </location>
</feature>
<evidence type="ECO:0000256" key="2">
    <source>
        <dbReference type="ARBA" id="ARBA00010992"/>
    </source>
</evidence>
<evidence type="ECO:0000256" key="1">
    <source>
        <dbReference type="ARBA" id="ARBA00004141"/>
    </source>
</evidence>
<comment type="subcellular location">
    <subcellularLocation>
        <location evidence="1">Membrane</location>
        <topology evidence="1">Multi-pass membrane protein</topology>
    </subcellularLocation>
</comment>
<feature type="transmembrane region" description="Helical" evidence="6">
    <location>
        <begin position="192"/>
        <end position="214"/>
    </location>
</feature>
<dbReference type="PANTHER" id="PTHR48022">
    <property type="entry name" value="PLASTIDIC GLUCOSE TRANSPORTER 4"/>
    <property type="match status" value="1"/>
</dbReference>
<evidence type="ECO:0000256" key="4">
    <source>
        <dbReference type="ARBA" id="ARBA00022989"/>
    </source>
</evidence>
<dbReference type="InterPro" id="IPR005829">
    <property type="entry name" value="Sugar_transporter_CS"/>
</dbReference>
<organism evidence="8 9">
    <name type="scientific">Apiospora saccharicola</name>
    <dbReference type="NCBI Taxonomy" id="335842"/>
    <lineage>
        <taxon>Eukaryota</taxon>
        <taxon>Fungi</taxon>
        <taxon>Dikarya</taxon>
        <taxon>Ascomycota</taxon>
        <taxon>Pezizomycotina</taxon>
        <taxon>Sordariomycetes</taxon>
        <taxon>Xylariomycetidae</taxon>
        <taxon>Amphisphaeriales</taxon>
        <taxon>Apiosporaceae</taxon>
        <taxon>Apiospora</taxon>
    </lineage>
</organism>
<comment type="similarity">
    <text evidence="2">Belongs to the major facilitator superfamily. Sugar transporter (TC 2.A.1.1) family.</text>
</comment>
<feature type="transmembrane region" description="Helical" evidence="6">
    <location>
        <begin position="86"/>
        <end position="104"/>
    </location>
</feature>
<feature type="transmembrane region" description="Helical" evidence="6">
    <location>
        <begin position="110"/>
        <end position="130"/>
    </location>
</feature>
<feature type="domain" description="Major facilitator superfamily (MFS) profile" evidence="7">
    <location>
        <begin position="1"/>
        <end position="319"/>
    </location>
</feature>
<comment type="caution">
    <text evidence="8">The sequence shown here is derived from an EMBL/GenBank/DDBJ whole genome shotgun (WGS) entry which is preliminary data.</text>
</comment>
<feature type="transmembrane region" description="Helical" evidence="6">
    <location>
        <begin position="53"/>
        <end position="74"/>
    </location>
</feature>
<dbReference type="InterPro" id="IPR020846">
    <property type="entry name" value="MFS_dom"/>
</dbReference>
<evidence type="ECO:0000256" key="5">
    <source>
        <dbReference type="ARBA" id="ARBA00023136"/>
    </source>
</evidence>
<name>A0ABR1U225_9PEZI</name>
<proteinExistence type="inferred from homology"/>
<gene>
    <name evidence="8" type="ORF">PG996_012263</name>
</gene>
<dbReference type="PROSITE" id="PS00216">
    <property type="entry name" value="SUGAR_TRANSPORT_1"/>
    <property type="match status" value="1"/>
</dbReference>
<feature type="transmembrane region" description="Helical" evidence="6">
    <location>
        <begin position="234"/>
        <end position="254"/>
    </location>
</feature>
<sequence length="319" mass="34668">MWCPARMDAILGAPAMHPIFDSLDHKKGILLASLIAIVGVMLQDAAQHIAMSAVTRIVVGFGSAISNAPAPVLLAELLPARARGRVLGIFFSCFYVWSLAAWRLPSLLKLIPSFLAICLLPSVFESPRWLTSKGQDAHARVVLAIMQGQIPPDAMAETAVRDIKAVMQKEEEACPRNAWRELLATPPNRRRLLVLVTFGTMISTLGNFVISYYLARILDQAGVTDTNTQLQISVGLNCWCFLVAMVGSFMLDVLGRRQQALISIAGMIVCLFVIGGMIKAYGQGDNAAGIYSTITVIVLLQGFYSFAIPPMTSLYPSEI</sequence>
<keyword evidence="9" id="KW-1185">Reference proteome</keyword>
<dbReference type="InterPro" id="IPR036259">
    <property type="entry name" value="MFS_trans_sf"/>
</dbReference>
<keyword evidence="3 6" id="KW-0812">Transmembrane</keyword>
<dbReference type="Proteomes" id="UP001446871">
    <property type="component" value="Unassembled WGS sequence"/>
</dbReference>
<feature type="transmembrane region" description="Helical" evidence="6">
    <location>
        <begin position="28"/>
        <end position="47"/>
    </location>
</feature>
<dbReference type="PANTHER" id="PTHR48022:SF31">
    <property type="entry name" value="HEXOSE TRANSPORTER"/>
    <property type="match status" value="1"/>
</dbReference>
<dbReference type="Gene3D" id="1.20.1250.20">
    <property type="entry name" value="MFS general substrate transporter like domains"/>
    <property type="match status" value="1"/>
</dbReference>